<feature type="transmembrane region" description="Helical" evidence="7">
    <location>
        <begin position="264"/>
        <end position="283"/>
    </location>
</feature>
<feature type="transmembrane region" description="Helical" evidence="7">
    <location>
        <begin position="290"/>
        <end position="312"/>
    </location>
</feature>
<keyword evidence="9" id="KW-1185">Reference proteome</keyword>
<evidence type="ECO:0000256" key="3">
    <source>
        <dbReference type="ARBA" id="ARBA00022692"/>
    </source>
</evidence>
<evidence type="ECO:0000256" key="5">
    <source>
        <dbReference type="ARBA" id="ARBA00023136"/>
    </source>
</evidence>
<dbReference type="PATRIC" id="fig|1813736.3.peg.2029"/>
<evidence type="ECO:0000256" key="6">
    <source>
        <dbReference type="SAM" id="MobiDB-lite"/>
    </source>
</evidence>
<feature type="transmembrane region" description="Helical" evidence="7">
    <location>
        <begin position="226"/>
        <end position="252"/>
    </location>
</feature>
<dbReference type="KEGG" id="abac:LuPra_01933"/>
<proteinExistence type="predicted"/>
<feature type="transmembrane region" description="Helical" evidence="7">
    <location>
        <begin position="38"/>
        <end position="55"/>
    </location>
</feature>
<dbReference type="STRING" id="1855912.LuPra_01933"/>
<keyword evidence="3 7" id="KW-0812">Transmembrane</keyword>
<comment type="subcellular location">
    <subcellularLocation>
        <location evidence="1">Cell membrane</location>
        <topology evidence="1">Multi-pass membrane protein</topology>
    </subcellularLocation>
</comment>
<sequence>MTGLPKRWRGSQPSTSVDDRAQQAYPGMRGRGAIRESTGLVLVLVLLVALFSVTSEHFLSRVTFTTLANQLPALAVIVVGMTLVLIAGGIDLSVGSVMALGAAVLGVTLTRWQWPVPLALSACVGVGVLAGLVNGLITVRWSIPSFIVTLGMLEIARGGAYVATDSRSVFVGSALDGVGAPLPVLGVSPAFLVAALLVVAGEVLLTRTVFGRYLVAIGTNREAVRLSGIAPAPVEVAVFTLSGALAGLAGIFHVAYLESVDPNAGIGLELSAIAAVVIGGTSLMGGRGSVVASFVGVLIIVVLQAGLAQIGATEPTKRIVTGLVIITAVIVDAWRRRWQKNR</sequence>
<evidence type="ECO:0000256" key="4">
    <source>
        <dbReference type="ARBA" id="ARBA00022989"/>
    </source>
</evidence>
<evidence type="ECO:0000313" key="8">
    <source>
        <dbReference type="EMBL" id="AMY08729.1"/>
    </source>
</evidence>
<evidence type="ECO:0000313" key="9">
    <source>
        <dbReference type="Proteomes" id="UP000076079"/>
    </source>
</evidence>
<organism evidence="8 9">
    <name type="scientific">Luteitalea pratensis</name>
    <dbReference type="NCBI Taxonomy" id="1855912"/>
    <lineage>
        <taxon>Bacteria</taxon>
        <taxon>Pseudomonadati</taxon>
        <taxon>Acidobacteriota</taxon>
        <taxon>Vicinamibacteria</taxon>
        <taxon>Vicinamibacterales</taxon>
        <taxon>Vicinamibacteraceae</taxon>
        <taxon>Luteitalea</taxon>
    </lineage>
</organism>
<feature type="region of interest" description="Disordered" evidence="6">
    <location>
        <begin position="1"/>
        <end position="21"/>
    </location>
</feature>
<dbReference type="InterPro" id="IPR001851">
    <property type="entry name" value="ABC_transp_permease"/>
</dbReference>
<name>A0A143PLS6_LUTPR</name>
<keyword evidence="4 7" id="KW-1133">Transmembrane helix</keyword>
<feature type="transmembrane region" description="Helical" evidence="7">
    <location>
        <begin position="184"/>
        <end position="205"/>
    </location>
</feature>
<keyword evidence="5 7" id="KW-0472">Membrane</keyword>
<dbReference type="EMBL" id="CP015136">
    <property type="protein sequence ID" value="AMY08729.1"/>
    <property type="molecule type" value="Genomic_DNA"/>
</dbReference>
<dbReference type="AlphaFoldDB" id="A0A143PLS6"/>
<accession>A0A143PLS6</accession>
<protein>
    <submittedName>
        <fullName evidence="8">Ribose transport system permease protein RbsC</fullName>
    </submittedName>
</protein>
<dbReference type="PANTHER" id="PTHR32196">
    <property type="entry name" value="ABC TRANSPORTER PERMEASE PROTEIN YPHD-RELATED-RELATED"/>
    <property type="match status" value="1"/>
</dbReference>
<feature type="transmembrane region" description="Helical" evidence="7">
    <location>
        <begin position="67"/>
        <end position="87"/>
    </location>
</feature>
<feature type="transmembrane region" description="Helical" evidence="7">
    <location>
        <begin position="146"/>
        <end position="164"/>
    </location>
</feature>
<dbReference type="GO" id="GO:0022857">
    <property type="term" value="F:transmembrane transporter activity"/>
    <property type="evidence" value="ECO:0007669"/>
    <property type="project" value="InterPro"/>
</dbReference>
<feature type="transmembrane region" description="Helical" evidence="7">
    <location>
        <begin position="118"/>
        <end position="139"/>
    </location>
</feature>
<gene>
    <name evidence="8" type="primary">rbsC_1</name>
    <name evidence="8" type="ORF">LuPra_01933</name>
</gene>
<evidence type="ECO:0000256" key="1">
    <source>
        <dbReference type="ARBA" id="ARBA00004651"/>
    </source>
</evidence>
<feature type="transmembrane region" description="Helical" evidence="7">
    <location>
        <begin position="318"/>
        <end position="334"/>
    </location>
</feature>
<dbReference type="Pfam" id="PF02653">
    <property type="entry name" value="BPD_transp_2"/>
    <property type="match status" value="1"/>
</dbReference>
<dbReference type="PANTHER" id="PTHR32196:SF72">
    <property type="entry name" value="RIBOSE IMPORT PERMEASE PROTEIN RBSC"/>
    <property type="match status" value="1"/>
</dbReference>
<dbReference type="CDD" id="cd06579">
    <property type="entry name" value="TM_PBP1_transp_AraH_like"/>
    <property type="match status" value="1"/>
</dbReference>
<reference evidence="9" key="2">
    <citation type="submission" date="2016-04" db="EMBL/GenBank/DDBJ databases">
        <title>First Complete Genome Sequence of a Subdivision 6 Acidobacterium.</title>
        <authorList>
            <person name="Huang S."/>
            <person name="Vieira S."/>
            <person name="Bunk B."/>
            <person name="Riedel T."/>
            <person name="Sproeer C."/>
            <person name="Overmann J."/>
        </authorList>
    </citation>
    <scope>NUCLEOTIDE SEQUENCE [LARGE SCALE GENOMIC DNA]</scope>
    <source>
        <strain evidence="9">DSM 100886 HEG_-6_39</strain>
    </source>
</reference>
<reference evidence="8 9" key="1">
    <citation type="journal article" date="2016" name="Genome Announc.">
        <title>First Complete Genome Sequence of a Subdivision 6 Acidobacterium Strain.</title>
        <authorList>
            <person name="Huang S."/>
            <person name="Vieira S."/>
            <person name="Bunk B."/>
            <person name="Riedel T."/>
            <person name="Sproer C."/>
            <person name="Overmann J."/>
        </authorList>
    </citation>
    <scope>NUCLEOTIDE SEQUENCE [LARGE SCALE GENOMIC DNA]</scope>
    <source>
        <strain evidence="9">DSM 100886 HEG_-6_39</strain>
    </source>
</reference>
<dbReference type="GO" id="GO:0005886">
    <property type="term" value="C:plasma membrane"/>
    <property type="evidence" value="ECO:0007669"/>
    <property type="project" value="UniProtKB-SubCell"/>
</dbReference>
<evidence type="ECO:0000256" key="2">
    <source>
        <dbReference type="ARBA" id="ARBA00022475"/>
    </source>
</evidence>
<dbReference type="Proteomes" id="UP000076079">
    <property type="component" value="Chromosome"/>
</dbReference>
<keyword evidence="2" id="KW-1003">Cell membrane</keyword>
<evidence type="ECO:0000256" key="7">
    <source>
        <dbReference type="SAM" id="Phobius"/>
    </source>
</evidence>